<keyword evidence="3" id="KW-0274">FAD</keyword>
<comment type="caution">
    <text evidence="5">The sequence shown here is derived from an EMBL/GenBank/DDBJ whole genome shotgun (WGS) entry which is preliminary data.</text>
</comment>
<proteinExistence type="predicted"/>
<evidence type="ECO:0000256" key="1">
    <source>
        <dbReference type="ARBA" id="ARBA00001974"/>
    </source>
</evidence>
<gene>
    <name evidence="5" type="ORF">LX16_3295</name>
</gene>
<dbReference type="AlphaFoldDB" id="A0A562V3T2"/>
<name>A0A562V3T2_9ACTN</name>
<dbReference type="EMBL" id="VLLL01000006">
    <property type="protein sequence ID" value="TWJ12536.1"/>
    <property type="molecule type" value="Genomic_DNA"/>
</dbReference>
<dbReference type="PRINTS" id="PR00420">
    <property type="entry name" value="RNGMNOXGNASE"/>
</dbReference>
<dbReference type="CDD" id="cd06223">
    <property type="entry name" value="PRTases_typeI"/>
    <property type="match status" value="1"/>
</dbReference>
<keyword evidence="6" id="KW-1185">Reference proteome</keyword>
<dbReference type="SUPFAM" id="SSF51905">
    <property type="entry name" value="FAD/NAD(P)-binding domain"/>
    <property type="match status" value="1"/>
</dbReference>
<keyword evidence="2" id="KW-0285">Flavoprotein</keyword>
<dbReference type="PANTHER" id="PTHR43004">
    <property type="entry name" value="TRK SYSTEM POTASSIUM UPTAKE PROTEIN"/>
    <property type="match status" value="1"/>
</dbReference>
<sequence>MTPQETEVIVVGAGPTGLMLAGDLAESGVHVTVLEKRGGESNLTRAFAVHARTLEMLDARGIADDLIATGTTQPRLQLLGRVDLDLSRLPSRYPFVLITPQYHTERILRDRAERAGAVIVHEAELTALAHDDTGVTATTTAGRYRGRYLVGTDGAHSAVRRLLALPFPGRFAVERVTLADVTLTRPPARPVTLVAGPAGFGFTAPFGDGRHRFLGRRTRTPRTDAPPTLDEVRSLIIDVFGADLGLTELHWSSRFDSEERQVPHYRVGRVLLAGDAAHVHSPAGGQGMNLGIQDAANLSWKLAAVVGGWAPDRLLDSYHAERHPVGRTVLMTTGVILRLALLRSPVVRRLRDTAATTALRTATVSGRVTGMVSGLAVRYPAPPGAHRRVGERVPDLAVETRDGPAALYRRTAGRRFVLVSPTATTPAWPPPEHLDVVAPAADTGRAILVRPDGHLAWVGHPDEAPTWAYRAG</sequence>
<protein>
    <submittedName>
        <fullName evidence="5">2-polyprenyl-6-methoxyphenol hydroxylase-like FAD-dependent oxidoreductase</fullName>
    </submittedName>
</protein>
<accession>A0A562V3T2</accession>
<dbReference type="Gene3D" id="3.40.30.120">
    <property type="match status" value="1"/>
</dbReference>
<evidence type="ECO:0000256" key="2">
    <source>
        <dbReference type="ARBA" id="ARBA00022630"/>
    </source>
</evidence>
<dbReference type="RefSeq" id="WP_147139741.1">
    <property type="nucleotide sequence ID" value="NZ_BAABIJ010000002.1"/>
</dbReference>
<comment type="cofactor">
    <cofactor evidence="1">
        <name>FAD</name>
        <dbReference type="ChEBI" id="CHEBI:57692"/>
    </cofactor>
</comment>
<evidence type="ECO:0000259" key="4">
    <source>
        <dbReference type="Pfam" id="PF01494"/>
    </source>
</evidence>
<dbReference type="GO" id="GO:0071949">
    <property type="term" value="F:FAD binding"/>
    <property type="evidence" value="ECO:0007669"/>
    <property type="project" value="InterPro"/>
</dbReference>
<evidence type="ECO:0000313" key="5">
    <source>
        <dbReference type="EMBL" id="TWJ12536.1"/>
    </source>
</evidence>
<reference evidence="5 6" key="1">
    <citation type="journal article" date="2013" name="Stand. Genomic Sci.">
        <title>Genomic Encyclopedia of Type Strains, Phase I: The one thousand microbial genomes (KMG-I) project.</title>
        <authorList>
            <person name="Kyrpides N.C."/>
            <person name="Woyke T."/>
            <person name="Eisen J.A."/>
            <person name="Garrity G."/>
            <person name="Lilburn T.G."/>
            <person name="Beck B.J."/>
            <person name="Whitman W.B."/>
            <person name="Hugenholtz P."/>
            <person name="Klenk H.P."/>
        </authorList>
    </citation>
    <scope>NUCLEOTIDE SEQUENCE [LARGE SCALE GENOMIC DNA]</scope>
    <source>
        <strain evidence="5 6">DSM 45044</strain>
    </source>
</reference>
<dbReference type="GO" id="GO:0016709">
    <property type="term" value="F:oxidoreductase activity, acting on paired donors, with incorporation or reduction of molecular oxygen, NAD(P)H as one donor, and incorporation of one atom of oxygen"/>
    <property type="evidence" value="ECO:0007669"/>
    <property type="project" value="UniProtKB-ARBA"/>
</dbReference>
<feature type="domain" description="FAD-binding" evidence="4">
    <location>
        <begin position="5"/>
        <end position="331"/>
    </location>
</feature>
<evidence type="ECO:0000313" key="6">
    <source>
        <dbReference type="Proteomes" id="UP000321617"/>
    </source>
</evidence>
<dbReference type="OrthoDB" id="8670884at2"/>
<dbReference type="Pfam" id="PF21274">
    <property type="entry name" value="Rng_hyd_C"/>
    <property type="match status" value="1"/>
</dbReference>
<dbReference type="Pfam" id="PF01494">
    <property type="entry name" value="FAD_binding_3"/>
    <property type="match status" value="1"/>
</dbReference>
<organism evidence="5 6">
    <name type="scientific">Stackebrandtia albiflava</name>
    <dbReference type="NCBI Taxonomy" id="406432"/>
    <lineage>
        <taxon>Bacteria</taxon>
        <taxon>Bacillati</taxon>
        <taxon>Actinomycetota</taxon>
        <taxon>Actinomycetes</taxon>
        <taxon>Glycomycetales</taxon>
        <taxon>Glycomycetaceae</taxon>
        <taxon>Stackebrandtia</taxon>
    </lineage>
</organism>
<dbReference type="InterPro" id="IPR050641">
    <property type="entry name" value="RIFMO-like"/>
</dbReference>
<dbReference type="InterPro" id="IPR000836">
    <property type="entry name" value="PRTase_dom"/>
</dbReference>
<dbReference type="PANTHER" id="PTHR43004:SF19">
    <property type="entry name" value="BINDING MONOOXYGENASE, PUTATIVE (JCVI)-RELATED"/>
    <property type="match status" value="1"/>
</dbReference>
<dbReference type="Gene3D" id="3.50.50.60">
    <property type="entry name" value="FAD/NAD(P)-binding domain"/>
    <property type="match status" value="1"/>
</dbReference>
<dbReference type="InterPro" id="IPR002938">
    <property type="entry name" value="FAD-bd"/>
</dbReference>
<dbReference type="Proteomes" id="UP000321617">
    <property type="component" value="Unassembled WGS sequence"/>
</dbReference>
<dbReference type="InterPro" id="IPR036188">
    <property type="entry name" value="FAD/NAD-bd_sf"/>
</dbReference>
<evidence type="ECO:0000256" key="3">
    <source>
        <dbReference type="ARBA" id="ARBA00022827"/>
    </source>
</evidence>
<dbReference type="Gene3D" id="3.30.70.2450">
    <property type="match status" value="1"/>
</dbReference>